<feature type="transmembrane region" description="Helical" evidence="7">
    <location>
        <begin position="186"/>
        <end position="205"/>
    </location>
</feature>
<comment type="function">
    <text evidence="7">Sodium-phosphate symporter.</text>
</comment>
<sequence length="521" mass="55707">MMEVHQYTHIFVLGLIFAFFDAFGIGANDVANSFATSVSSKSLTLKQAYAIAVICEFGGGMLLGASVGDTIKGKIIDVELFANQPELLMLGFLCALVSSSAWVIFATYCGWPVSTTHSIIGAVAGVGIAAFGFNAVSFAWGTGGLSEIIASWFISPVVAGVVATLIFLFTKYVVLIHKNSLRRGLMVIPVYIFVAIFVGALYLILKSGKKQTISDNNAALIFGGSLGAAAAAAIIAAFFLVPWLRRKLEKEETVKWFHVFNPFLSPQPHNENINKELEMFLDHGAQQFAKEDDATKLESGEITTVEVEEVPKENSAKSFTKKLFSGFNSDVVTVTSSHVAAVHDHAVKYDPKTEYLYSFVQVLTASFASFAHGSNDLANAVGPLSAIYTIWSSAAVGSKVPVQTWTLAYGATALCIGFLLYGHNIMKSLGNGITFHTPSRGFSMEFGAALTVLTASYIGLPVSTTHCITGATAGVGLSNGNVKAVNWKMLAWCFFSWVITVPVAAVIAGALFAFLSSNPHF</sequence>
<evidence type="ECO:0000256" key="1">
    <source>
        <dbReference type="ARBA" id="ARBA00004141"/>
    </source>
</evidence>
<dbReference type="Proteomes" id="UP001211065">
    <property type="component" value="Unassembled WGS sequence"/>
</dbReference>
<dbReference type="AlphaFoldDB" id="A0AAD5XTU8"/>
<keyword evidence="6 7" id="KW-0472">Membrane</keyword>
<evidence type="ECO:0000256" key="6">
    <source>
        <dbReference type="ARBA" id="ARBA00023136"/>
    </source>
</evidence>
<feature type="transmembrane region" description="Helical" evidence="7">
    <location>
        <begin position="217"/>
        <end position="241"/>
    </location>
</feature>
<evidence type="ECO:0000313" key="8">
    <source>
        <dbReference type="EMBL" id="KAJ3213703.1"/>
    </source>
</evidence>
<dbReference type="PANTHER" id="PTHR11101">
    <property type="entry name" value="PHOSPHATE TRANSPORTER"/>
    <property type="match status" value="1"/>
</dbReference>
<keyword evidence="5 7" id="KW-1133">Transmembrane helix</keyword>
<organism evidence="8 9">
    <name type="scientific">Clydaea vesicula</name>
    <dbReference type="NCBI Taxonomy" id="447962"/>
    <lineage>
        <taxon>Eukaryota</taxon>
        <taxon>Fungi</taxon>
        <taxon>Fungi incertae sedis</taxon>
        <taxon>Chytridiomycota</taxon>
        <taxon>Chytridiomycota incertae sedis</taxon>
        <taxon>Chytridiomycetes</taxon>
        <taxon>Lobulomycetales</taxon>
        <taxon>Lobulomycetaceae</taxon>
        <taxon>Clydaea</taxon>
    </lineage>
</organism>
<accession>A0AAD5XTU8</accession>
<gene>
    <name evidence="8" type="primary">PHO89</name>
    <name evidence="8" type="ORF">HK099_007227</name>
</gene>
<comment type="caution">
    <text evidence="8">The sequence shown here is derived from an EMBL/GenBank/DDBJ whole genome shotgun (WGS) entry which is preliminary data.</text>
</comment>
<feature type="transmembrane region" description="Helical" evidence="7">
    <location>
        <begin position="87"/>
        <end position="111"/>
    </location>
</feature>
<name>A0AAD5XTU8_9FUNG</name>
<comment type="similarity">
    <text evidence="7">Belongs to the inorganic phosphate transporter (PiT) (TC 2.A.20) family.</text>
</comment>
<dbReference type="GO" id="GO:0016020">
    <property type="term" value="C:membrane"/>
    <property type="evidence" value="ECO:0007669"/>
    <property type="project" value="UniProtKB-SubCell"/>
</dbReference>
<feature type="transmembrane region" description="Helical" evidence="7">
    <location>
        <begin position="6"/>
        <end position="27"/>
    </location>
</feature>
<keyword evidence="9" id="KW-1185">Reference proteome</keyword>
<keyword evidence="3 7" id="KW-0592">Phosphate transport</keyword>
<dbReference type="InterPro" id="IPR001204">
    <property type="entry name" value="Phos_transporter"/>
</dbReference>
<dbReference type="PANTHER" id="PTHR11101:SF80">
    <property type="entry name" value="PHOSPHATE TRANSPORTER"/>
    <property type="match status" value="1"/>
</dbReference>
<feature type="transmembrane region" description="Helical" evidence="7">
    <location>
        <begin position="118"/>
        <end position="140"/>
    </location>
</feature>
<evidence type="ECO:0000256" key="2">
    <source>
        <dbReference type="ARBA" id="ARBA00022448"/>
    </source>
</evidence>
<keyword evidence="4 7" id="KW-0812">Transmembrane</keyword>
<feature type="transmembrane region" description="Helical" evidence="7">
    <location>
        <begin position="442"/>
        <end position="460"/>
    </location>
</feature>
<dbReference type="GO" id="GO:0005315">
    <property type="term" value="F:phosphate transmembrane transporter activity"/>
    <property type="evidence" value="ECO:0007669"/>
    <property type="project" value="InterPro"/>
</dbReference>
<dbReference type="GO" id="GO:0035435">
    <property type="term" value="P:phosphate ion transmembrane transport"/>
    <property type="evidence" value="ECO:0007669"/>
    <property type="project" value="TreeGrafter"/>
</dbReference>
<dbReference type="Pfam" id="PF01384">
    <property type="entry name" value="PHO4"/>
    <property type="match status" value="1"/>
</dbReference>
<evidence type="ECO:0000256" key="7">
    <source>
        <dbReference type="RuleBase" id="RU363058"/>
    </source>
</evidence>
<comment type="subcellular location">
    <subcellularLocation>
        <location evidence="1 7">Membrane</location>
        <topology evidence="1 7">Multi-pass membrane protein</topology>
    </subcellularLocation>
</comment>
<proteinExistence type="inferred from homology"/>
<evidence type="ECO:0000313" key="9">
    <source>
        <dbReference type="Proteomes" id="UP001211065"/>
    </source>
</evidence>
<feature type="transmembrane region" description="Helical" evidence="7">
    <location>
        <begin position="152"/>
        <end position="174"/>
    </location>
</feature>
<feature type="transmembrane region" description="Helical" evidence="7">
    <location>
        <begin position="489"/>
        <end position="515"/>
    </location>
</feature>
<feature type="transmembrane region" description="Helical" evidence="7">
    <location>
        <begin position="402"/>
        <end position="421"/>
    </location>
</feature>
<keyword evidence="2 7" id="KW-0813">Transport</keyword>
<dbReference type="EMBL" id="JADGJW010000684">
    <property type="protein sequence ID" value="KAJ3213703.1"/>
    <property type="molecule type" value="Genomic_DNA"/>
</dbReference>
<feature type="transmembrane region" description="Helical" evidence="7">
    <location>
        <begin position="48"/>
        <end position="67"/>
    </location>
</feature>
<reference evidence="8" key="1">
    <citation type="submission" date="2020-05" db="EMBL/GenBank/DDBJ databases">
        <title>Phylogenomic resolution of chytrid fungi.</title>
        <authorList>
            <person name="Stajich J.E."/>
            <person name="Amses K."/>
            <person name="Simmons R."/>
            <person name="Seto K."/>
            <person name="Myers J."/>
            <person name="Bonds A."/>
            <person name="Quandt C.A."/>
            <person name="Barry K."/>
            <person name="Liu P."/>
            <person name="Grigoriev I."/>
            <person name="Longcore J.E."/>
            <person name="James T.Y."/>
        </authorList>
    </citation>
    <scope>NUCLEOTIDE SEQUENCE</scope>
    <source>
        <strain evidence="8">JEL0476</strain>
    </source>
</reference>
<evidence type="ECO:0000256" key="5">
    <source>
        <dbReference type="ARBA" id="ARBA00022989"/>
    </source>
</evidence>
<protein>
    <recommendedName>
        <fullName evidence="7">Phosphate transporter</fullName>
    </recommendedName>
</protein>
<evidence type="ECO:0000256" key="4">
    <source>
        <dbReference type="ARBA" id="ARBA00022692"/>
    </source>
</evidence>
<evidence type="ECO:0000256" key="3">
    <source>
        <dbReference type="ARBA" id="ARBA00022592"/>
    </source>
</evidence>